<dbReference type="InterPro" id="IPR006578">
    <property type="entry name" value="MADF-dom"/>
</dbReference>
<dbReference type="Pfam" id="PF10545">
    <property type="entry name" value="MADF_DNA_bdg"/>
    <property type="match status" value="1"/>
</dbReference>
<comment type="caution">
    <text evidence="2">The sequence shown here is derived from an EMBL/GenBank/DDBJ whole genome shotgun (WGS) entry which is preliminary data.</text>
</comment>
<gene>
    <name evidence="2" type="primary">jg6936</name>
    <name evidence="2" type="ORF">PAEG_LOCUS20812</name>
</gene>
<evidence type="ECO:0000313" key="2">
    <source>
        <dbReference type="EMBL" id="CAH2244912.1"/>
    </source>
</evidence>
<accession>A0A8S4S2P8</accession>
<name>A0A8S4S2P8_9NEOP</name>
<organism evidence="2 3">
    <name type="scientific">Pararge aegeria aegeria</name>
    <dbReference type="NCBI Taxonomy" id="348720"/>
    <lineage>
        <taxon>Eukaryota</taxon>
        <taxon>Metazoa</taxon>
        <taxon>Ecdysozoa</taxon>
        <taxon>Arthropoda</taxon>
        <taxon>Hexapoda</taxon>
        <taxon>Insecta</taxon>
        <taxon>Pterygota</taxon>
        <taxon>Neoptera</taxon>
        <taxon>Endopterygota</taxon>
        <taxon>Lepidoptera</taxon>
        <taxon>Glossata</taxon>
        <taxon>Ditrysia</taxon>
        <taxon>Papilionoidea</taxon>
        <taxon>Nymphalidae</taxon>
        <taxon>Satyrinae</taxon>
        <taxon>Satyrini</taxon>
        <taxon>Parargina</taxon>
        <taxon>Pararge</taxon>
    </lineage>
</organism>
<reference evidence="2" key="1">
    <citation type="submission" date="2022-03" db="EMBL/GenBank/DDBJ databases">
        <authorList>
            <person name="Lindestad O."/>
        </authorList>
    </citation>
    <scope>NUCLEOTIDE SEQUENCE</scope>
</reference>
<feature type="non-terminal residue" evidence="2">
    <location>
        <position position="1"/>
    </location>
</feature>
<feature type="domain" description="MADF" evidence="1">
    <location>
        <begin position="12"/>
        <end position="48"/>
    </location>
</feature>
<dbReference type="OrthoDB" id="7442800at2759"/>
<dbReference type="Proteomes" id="UP000838756">
    <property type="component" value="Unassembled WGS sequence"/>
</dbReference>
<dbReference type="EMBL" id="CAKXAJ010025869">
    <property type="protein sequence ID" value="CAH2244912.1"/>
    <property type="molecule type" value="Genomic_DNA"/>
</dbReference>
<evidence type="ECO:0000259" key="1">
    <source>
        <dbReference type="Pfam" id="PF10545"/>
    </source>
</evidence>
<dbReference type="AlphaFoldDB" id="A0A8S4S2P8"/>
<proteinExistence type="predicted"/>
<evidence type="ECO:0000313" key="3">
    <source>
        <dbReference type="Proteomes" id="UP000838756"/>
    </source>
</evidence>
<protein>
    <submittedName>
        <fullName evidence="2">Jg6936 protein</fullName>
    </submittedName>
</protein>
<keyword evidence="3" id="KW-1185">Reference proteome</keyword>
<sequence length="89" mass="9800">SFKLTISTVQMIQSVHSKDCLWNKYDLSYKDKNARDRAWAEVYREVTDKHASNEDGCNALCDQSTASADALIAQWAITAEVGDSGTLAA</sequence>